<evidence type="ECO:0000256" key="3">
    <source>
        <dbReference type="ARBA" id="ARBA00010617"/>
    </source>
</evidence>
<dbReference type="STRING" id="2711.A0A067D728"/>
<evidence type="ECO:0000256" key="2">
    <source>
        <dbReference type="ARBA" id="ARBA00004167"/>
    </source>
</evidence>
<keyword evidence="13" id="KW-1185">Reference proteome</keyword>
<feature type="non-terminal residue" evidence="12">
    <location>
        <position position="141"/>
    </location>
</feature>
<comment type="subcellular location">
    <subcellularLocation>
        <location evidence="2">Membrane</location>
        <topology evidence="2">Single-pass membrane protein</topology>
    </subcellularLocation>
</comment>
<dbReference type="EMBL" id="KK787707">
    <property type="protein sequence ID" value="KDO38618.1"/>
    <property type="molecule type" value="Genomic_DNA"/>
</dbReference>
<dbReference type="PANTHER" id="PTHR47953">
    <property type="entry name" value="OS08G0105600 PROTEIN"/>
    <property type="match status" value="1"/>
</dbReference>
<dbReference type="GO" id="GO:0004497">
    <property type="term" value="F:monooxygenase activity"/>
    <property type="evidence" value="ECO:0007669"/>
    <property type="project" value="UniProtKB-KW"/>
</dbReference>
<keyword evidence="9" id="KW-0408">Iron</keyword>
<keyword evidence="10" id="KW-0503">Monooxygenase</keyword>
<reference evidence="12 13" key="1">
    <citation type="submission" date="2014-04" db="EMBL/GenBank/DDBJ databases">
        <authorList>
            <consortium name="International Citrus Genome Consortium"/>
            <person name="Gmitter F."/>
            <person name="Chen C."/>
            <person name="Farmerie W."/>
            <person name="Harkins T."/>
            <person name="Desany B."/>
            <person name="Mohiuddin M."/>
            <person name="Kodira C."/>
            <person name="Borodovsky M."/>
            <person name="Lomsadze A."/>
            <person name="Burns P."/>
            <person name="Jenkins J."/>
            <person name="Prochnik S."/>
            <person name="Shu S."/>
            <person name="Chapman J."/>
            <person name="Pitluck S."/>
            <person name="Schmutz J."/>
            <person name="Rokhsar D."/>
        </authorList>
    </citation>
    <scope>NUCLEOTIDE SEQUENCE</scope>
</reference>
<dbReference type="AlphaFoldDB" id="A0A067D728"/>
<dbReference type="Proteomes" id="UP000027120">
    <property type="component" value="Unassembled WGS sequence"/>
</dbReference>
<evidence type="ECO:0000256" key="7">
    <source>
        <dbReference type="ARBA" id="ARBA00022989"/>
    </source>
</evidence>
<evidence type="ECO:0000256" key="5">
    <source>
        <dbReference type="ARBA" id="ARBA00022692"/>
    </source>
</evidence>
<evidence type="ECO:0000313" key="13">
    <source>
        <dbReference type="Proteomes" id="UP000027120"/>
    </source>
</evidence>
<evidence type="ECO:0000313" key="12">
    <source>
        <dbReference type="EMBL" id="KDO38618.1"/>
    </source>
</evidence>
<dbReference type="PANTHER" id="PTHR47953:SF19">
    <property type="entry name" value="OS06G0641600 PROTEIN"/>
    <property type="match status" value="1"/>
</dbReference>
<dbReference type="Gene3D" id="1.10.630.10">
    <property type="entry name" value="Cytochrome P450"/>
    <property type="match status" value="1"/>
</dbReference>
<dbReference type="GO" id="GO:0016020">
    <property type="term" value="C:membrane"/>
    <property type="evidence" value="ECO:0007669"/>
    <property type="project" value="UniProtKB-SubCell"/>
</dbReference>
<evidence type="ECO:0000256" key="10">
    <source>
        <dbReference type="ARBA" id="ARBA00023033"/>
    </source>
</evidence>
<evidence type="ECO:0000256" key="4">
    <source>
        <dbReference type="ARBA" id="ARBA00022617"/>
    </source>
</evidence>
<keyword evidence="5" id="KW-0812">Transmembrane</keyword>
<dbReference type="GO" id="GO:0020037">
    <property type="term" value="F:heme binding"/>
    <property type="evidence" value="ECO:0007669"/>
    <property type="project" value="InterPro"/>
</dbReference>
<gene>
    <name evidence="12" type="ORF">CISIN_1g043379mg</name>
</gene>
<evidence type="ECO:0000256" key="6">
    <source>
        <dbReference type="ARBA" id="ARBA00022723"/>
    </source>
</evidence>
<name>A0A067D728_CITSI</name>
<sequence>MLNLKRVQLYRTIRVEEASNLIRSINSSSSAGLPISFTKMIFSLSNDVTARSAFGGRHKDRGEVFHLADMLPSVKLLEMLSGMTSETKRMHEKADKIFANIINDHRACKAMGEAHALVNVLLDIEEHVDVQCPLTTDNIKA</sequence>
<proteinExistence type="inferred from homology"/>
<evidence type="ECO:0000256" key="11">
    <source>
        <dbReference type="ARBA" id="ARBA00023136"/>
    </source>
</evidence>
<comment type="cofactor">
    <cofactor evidence="1">
        <name>heme</name>
        <dbReference type="ChEBI" id="CHEBI:30413"/>
    </cofactor>
</comment>
<evidence type="ECO:0000256" key="8">
    <source>
        <dbReference type="ARBA" id="ARBA00023002"/>
    </source>
</evidence>
<keyword evidence="7" id="KW-1133">Transmembrane helix</keyword>
<organism evidence="12 13">
    <name type="scientific">Citrus sinensis</name>
    <name type="common">Sweet orange</name>
    <name type="synonym">Citrus aurantium var. sinensis</name>
    <dbReference type="NCBI Taxonomy" id="2711"/>
    <lineage>
        <taxon>Eukaryota</taxon>
        <taxon>Viridiplantae</taxon>
        <taxon>Streptophyta</taxon>
        <taxon>Embryophyta</taxon>
        <taxon>Tracheophyta</taxon>
        <taxon>Spermatophyta</taxon>
        <taxon>Magnoliopsida</taxon>
        <taxon>eudicotyledons</taxon>
        <taxon>Gunneridae</taxon>
        <taxon>Pentapetalae</taxon>
        <taxon>rosids</taxon>
        <taxon>malvids</taxon>
        <taxon>Sapindales</taxon>
        <taxon>Rutaceae</taxon>
        <taxon>Aurantioideae</taxon>
        <taxon>Citrus</taxon>
    </lineage>
</organism>
<keyword evidence="8" id="KW-0560">Oxidoreductase</keyword>
<dbReference type="GO" id="GO:0016705">
    <property type="term" value="F:oxidoreductase activity, acting on paired donors, with incorporation or reduction of molecular oxygen"/>
    <property type="evidence" value="ECO:0007669"/>
    <property type="project" value="InterPro"/>
</dbReference>
<dbReference type="SUPFAM" id="SSF48264">
    <property type="entry name" value="Cytochrome P450"/>
    <property type="match status" value="1"/>
</dbReference>
<dbReference type="InterPro" id="IPR052306">
    <property type="entry name" value="CYP450_71D"/>
</dbReference>
<accession>A0A067D728</accession>
<evidence type="ECO:0000256" key="1">
    <source>
        <dbReference type="ARBA" id="ARBA00001971"/>
    </source>
</evidence>
<dbReference type="GO" id="GO:0005506">
    <property type="term" value="F:iron ion binding"/>
    <property type="evidence" value="ECO:0007669"/>
    <property type="project" value="InterPro"/>
</dbReference>
<keyword evidence="6" id="KW-0479">Metal-binding</keyword>
<protein>
    <submittedName>
        <fullName evidence="12">Uncharacterized protein</fullName>
    </submittedName>
</protein>
<keyword evidence="4" id="KW-0349">Heme</keyword>
<keyword evidence="11" id="KW-0472">Membrane</keyword>
<comment type="similarity">
    <text evidence="3">Belongs to the cytochrome P450 family.</text>
</comment>
<evidence type="ECO:0000256" key="9">
    <source>
        <dbReference type="ARBA" id="ARBA00023004"/>
    </source>
</evidence>
<dbReference type="InterPro" id="IPR036396">
    <property type="entry name" value="Cyt_P450_sf"/>
</dbReference>